<comment type="caution">
    <text evidence="1">The sequence shown here is derived from an EMBL/GenBank/DDBJ whole genome shotgun (WGS) entry which is preliminary data.</text>
</comment>
<sequence>MPEFPKCVDSLVFEASRGYAYSCESEFNYEFNFRVDNDTLYLERIDFASEMDTLAEVSSKEWFKMTDKGLVWIKVKRKNGEIWNDLEDEYLNQFYYKKL</sequence>
<organism evidence="1 2">
    <name type="scientific">Algivirga pacifica</name>
    <dbReference type="NCBI Taxonomy" id="1162670"/>
    <lineage>
        <taxon>Bacteria</taxon>
        <taxon>Pseudomonadati</taxon>
        <taxon>Bacteroidota</taxon>
        <taxon>Cytophagia</taxon>
        <taxon>Cytophagales</taxon>
        <taxon>Flammeovirgaceae</taxon>
        <taxon>Algivirga</taxon>
    </lineage>
</organism>
<evidence type="ECO:0000313" key="1">
    <source>
        <dbReference type="EMBL" id="GAA4844569.1"/>
    </source>
</evidence>
<name>A0ABP9DFY8_9BACT</name>
<dbReference type="EMBL" id="BAABJX010000051">
    <property type="protein sequence ID" value="GAA4844569.1"/>
    <property type="molecule type" value="Genomic_DNA"/>
</dbReference>
<accession>A0ABP9DFY8</accession>
<gene>
    <name evidence="1" type="ORF">GCM10023331_31770</name>
</gene>
<reference evidence="2" key="1">
    <citation type="journal article" date="2019" name="Int. J. Syst. Evol. Microbiol.">
        <title>The Global Catalogue of Microorganisms (GCM) 10K type strain sequencing project: providing services to taxonomists for standard genome sequencing and annotation.</title>
        <authorList>
            <consortium name="The Broad Institute Genomics Platform"/>
            <consortium name="The Broad Institute Genome Sequencing Center for Infectious Disease"/>
            <person name="Wu L."/>
            <person name="Ma J."/>
        </authorList>
    </citation>
    <scope>NUCLEOTIDE SEQUENCE [LARGE SCALE GENOMIC DNA]</scope>
    <source>
        <strain evidence="2">JCM 18326</strain>
    </source>
</reference>
<protein>
    <submittedName>
        <fullName evidence="1">Uncharacterized protein</fullName>
    </submittedName>
</protein>
<dbReference type="Proteomes" id="UP001500298">
    <property type="component" value="Unassembled WGS sequence"/>
</dbReference>
<evidence type="ECO:0000313" key="2">
    <source>
        <dbReference type="Proteomes" id="UP001500298"/>
    </source>
</evidence>
<proteinExistence type="predicted"/>
<keyword evidence="2" id="KW-1185">Reference proteome</keyword>